<dbReference type="PANTHER" id="PTHR15571">
    <property type="entry name" value="GEM-ASSOCIATED PROTEIN 4"/>
    <property type="match status" value="1"/>
</dbReference>
<dbReference type="GO" id="GO:0032797">
    <property type="term" value="C:SMN complex"/>
    <property type="evidence" value="ECO:0007669"/>
    <property type="project" value="InterPro"/>
</dbReference>
<dbReference type="EMBL" id="MRZV01001519">
    <property type="protein sequence ID" value="PIK37341.1"/>
    <property type="molecule type" value="Genomic_DNA"/>
</dbReference>
<name>A0A2G8JNJ6_STIJA</name>
<dbReference type="GO" id="GO:0006364">
    <property type="term" value="P:rRNA processing"/>
    <property type="evidence" value="ECO:0007669"/>
    <property type="project" value="InterPro"/>
</dbReference>
<proteinExistence type="predicted"/>
<keyword evidence="2" id="KW-1185">Reference proteome</keyword>
<accession>A0A2G8JNJ6</accession>
<evidence type="ECO:0000313" key="2">
    <source>
        <dbReference type="Proteomes" id="UP000230750"/>
    </source>
</evidence>
<dbReference type="GO" id="GO:0000387">
    <property type="term" value="P:spliceosomal snRNP assembly"/>
    <property type="evidence" value="ECO:0007669"/>
    <property type="project" value="InterPro"/>
</dbReference>
<gene>
    <name evidence="1" type="ORF">BSL78_25840</name>
</gene>
<protein>
    <submittedName>
        <fullName evidence="1">Uncharacterized protein</fullName>
    </submittedName>
</protein>
<dbReference type="InterPro" id="IPR033265">
    <property type="entry name" value="GEMIN4"/>
</dbReference>
<dbReference type="PANTHER" id="PTHR15571:SF2">
    <property type="entry name" value="GEM-ASSOCIATED PROTEIN 4"/>
    <property type="match status" value="1"/>
</dbReference>
<dbReference type="Proteomes" id="UP000230750">
    <property type="component" value="Unassembled WGS sequence"/>
</dbReference>
<organism evidence="1 2">
    <name type="scientific">Stichopus japonicus</name>
    <name type="common">Sea cucumber</name>
    <dbReference type="NCBI Taxonomy" id="307972"/>
    <lineage>
        <taxon>Eukaryota</taxon>
        <taxon>Metazoa</taxon>
        <taxon>Echinodermata</taxon>
        <taxon>Eleutherozoa</taxon>
        <taxon>Echinozoa</taxon>
        <taxon>Holothuroidea</taxon>
        <taxon>Aspidochirotacea</taxon>
        <taxon>Aspidochirotida</taxon>
        <taxon>Stichopodidae</taxon>
        <taxon>Apostichopus</taxon>
    </lineage>
</organism>
<comment type="caution">
    <text evidence="1">The sequence shown here is derived from an EMBL/GenBank/DDBJ whole genome shotgun (WGS) entry which is preliminary data.</text>
</comment>
<dbReference type="AlphaFoldDB" id="A0A2G8JNJ6"/>
<reference evidence="1 2" key="1">
    <citation type="journal article" date="2017" name="PLoS Biol.">
        <title>The sea cucumber genome provides insights into morphological evolution and visceral regeneration.</title>
        <authorList>
            <person name="Zhang X."/>
            <person name="Sun L."/>
            <person name="Yuan J."/>
            <person name="Sun Y."/>
            <person name="Gao Y."/>
            <person name="Zhang L."/>
            <person name="Li S."/>
            <person name="Dai H."/>
            <person name="Hamel J.F."/>
            <person name="Liu C."/>
            <person name="Yu Y."/>
            <person name="Liu S."/>
            <person name="Lin W."/>
            <person name="Guo K."/>
            <person name="Jin S."/>
            <person name="Xu P."/>
            <person name="Storey K.B."/>
            <person name="Huan P."/>
            <person name="Zhang T."/>
            <person name="Zhou Y."/>
            <person name="Zhang J."/>
            <person name="Lin C."/>
            <person name="Li X."/>
            <person name="Xing L."/>
            <person name="Huo D."/>
            <person name="Sun M."/>
            <person name="Wang L."/>
            <person name="Mercier A."/>
            <person name="Li F."/>
            <person name="Yang H."/>
            <person name="Xiang J."/>
        </authorList>
    </citation>
    <scope>NUCLEOTIDE SEQUENCE [LARGE SCALE GENOMIC DNA]</scope>
    <source>
        <strain evidence="1">Shaxun</strain>
        <tissue evidence="1">Muscle</tissue>
    </source>
</reference>
<sequence>MILPLDDWDLSLNQTFNRLTNSNNSQLAVQVGFLILQKPEATLQRALLHVTQNQEAVKTLCEVVQSLPLLKESHPSRIGKGLLFSVLFQYLQTEAWTKTEELNIFNFVVCLCQGEGVMLSIAVLAFSSTFLSCDELLVDLIFPSLSFGCNAIEGSRVASTMPLERALKLLNRLLQSAVKYISQELLFSSVMCLCELLESNSKQWSLVKELCTESLQLVCKGITNVTNDAKS</sequence>
<evidence type="ECO:0000313" key="1">
    <source>
        <dbReference type="EMBL" id="PIK37341.1"/>
    </source>
</evidence>